<protein>
    <submittedName>
        <fullName evidence="1">Uncharacterized protein</fullName>
    </submittedName>
</protein>
<reference evidence="1 4" key="2">
    <citation type="submission" date="2020-06" db="EMBL/GenBank/DDBJ databases">
        <title>Lactobacillus rhamnosus QC,genome.</title>
        <authorList>
            <person name="Yi H."/>
            <person name="Jin M."/>
        </authorList>
    </citation>
    <scope>NUCLEOTIDE SEQUENCE [LARGE SCALE GENOMIC DNA]</scope>
    <source>
        <strain evidence="1 4">QC</strain>
    </source>
</reference>
<dbReference type="Proteomes" id="UP000542889">
    <property type="component" value="Unassembled WGS sequence"/>
</dbReference>
<dbReference type="EMBL" id="JABXWP010000028">
    <property type="protein sequence ID" value="NVO89467.1"/>
    <property type="molecule type" value="Genomic_DNA"/>
</dbReference>
<gene>
    <name evidence="2" type="ORF">E6L36_09280</name>
    <name evidence="1" type="ORF">HWN39_13405</name>
</gene>
<organism evidence="1 4">
    <name type="scientific">Lacticaseibacillus rhamnosus</name>
    <name type="common">Lactobacillus rhamnosus</name>
    <dbReference type="NCBI Taxonomy" id="47715"/>
    <lineage>
        <taxon>Bacteria</taxon>
        <taxon>Bacillati</taxon>
        <taxon>Bacillota</taxon>
        <taxon>Bacilli</taxon>
        <taxon>Lactobacillales</taxon>
        <taxon>Lactobacillaceae</taxon>
        <taxon>Lacticaseibacillus</taxon>
    </lineage>
</organism>
<reference evidence="2 3" key="1">
    <citation type="submission" date="2019-04" db="EMBL/GenBank/DDBJ databases">
        <title>Genome Announcement to Ensure Probiotic Safety of Lactobacillus rhamnosus UBLR-58.</title>
        <authorList>
            <person name="Sulthana A."/>
            <person name="Lakshmi S.G."/>
            <person name="Madempudi R.S."/>
        </authorList>
    </citation>
    <scope>NUCLEOTIDE SEQUENCE [LARGE SCALE GENOMIC DNA]</scope>
    <source>
        <strain evidence="2 3">UBLR-58</strain>
    </source>
</reference>
<evidence type="ECO:0000313" key="4">
    <source>
        <dbReference type="Proteomes" id="UP000542889"/>
    </source>
</evidence>
<dbReference type="Proteomes" id="UP000307517">
    <property type="component" value="Unassembled WGS sequence"/>
</dbReference>
<evidence type="ECO:0000313" key="3">
    <source>
        <dbReference type="Proteomes" id="UP000307517"/>
    </source>
</evidence>
<comment type="caution">
    <text evidence="1">The sequence shown here is derived from an EMBL/GenBank/DDBJ whole genome shotgun (WGS) entry which is preliminary data.</text>
</comment>
<dbReference type="RefSeq" id="WP_015764321.1">
    <property type="nucleotide sequence ID" value="NZ_CABHIZ010000020.1"/>
</dbReference>
<dbReference type="AlphaFoldDB" id="A0A7Y7QHZ9"/>
<dbReference type="EMBL" id="SSHM01000001">
    <property type="protein sequence ID" value="THC80568.1"/>
    <property type="molecule type" value="Genomic_DNA"/>
</dbReference>
<evidence type="ECO:0000313" key="1">
    <source>
        <dbReference type="EMBL" id="NVO89467.1"/>
    </source>
</evidence>
<evidence type="ECO:0000313" key="2">
    <source>
        <dbReference type="EMBL" id="THC80568.1"/>
    </source>
</evidence>
<name>A0A7Y7QHZ9_LACRH</name>
<proteinExistence type="predicted"/>
<accession>A0A7Y7QHZ9</accession>
<sequence>MKNATLLFADGSRLELHEGEKLSGVSFSENATHPRNKDQEYEKLIYPELALEGVVLKLWSHPEVGLAESVFEVLHNYEWFRPYHESGHYYHSSAVISATFS</sequence>